<feature type="transmembrane region" description="Helical" evidence="6">
    <location>
        <begin position="23"/>
        <end position="40"/>
    </location>
</feature>
<sequence>MLALGIFLLTLILVIWQPRGLNIGWTALGGAALALATGVIQWRDIPIVWGITWDATFTFVALIIISLLLDEAGFFHWAALHVARWGGGRGHRLFPLIILLGALIAAIFANDGAALLLTPIVLAILLQLEFSPAATFAFVIATGFVADTTSLPLMISNLVNIVSANYFDISFDRYALVMVPVDIVAFLATLLVLTLAFRRQIPARYGTAHLPEPRSAIRDPLLFRASFPVLLLLLLAYFITAQWNIPVSVVTVAAALVLLTVAGRWWRGGAGAEISVRKILWEAPWKIVVFVLGMYLVVYGLRNAGLTQLLAQVLQWLAGQDQITATLGTGFLAAALSSVMNNMPAVLVGALSIHQTGLATSHPQIHEAMVYANVIGCDLGPKFTPIGSLATLLWLHVLDRKGVHIGWGQYMKAGLLLTPPVLIMTLLALSVWLHCLGG</sequence>
<keyword evidence="2" id="KW-1003">Cell membrane</keyword>
<keyword evidence="8" id="KW-1185">Reference proteome</keyword>
<name>A0AAE3CKR2_9PROT</name>
<keyword evidence="3 6" id="KW-0812">Transmembrane</keyword>
<feature type="transmembrane region" description="Helical" evidence="6">
    <location>
        <begin position="413"/>
        <end position="433"/>
    </location>
</feature>
<reference evidence="7" key="1">
    <citation type="journal article" date="2021" name="ISME J.">
        <title>Genomic evolution of the class Acidithiobacillia: deep-branching Proteobacteria living in extreme acidic conditions.</title>
        <authorList>
            <person name="Moya-Beltran A."/>
            <person name="Beard S."/>
            <person name="Rojas-Villalobos C."/>
            <person name="Issotta F."/>
            <person name="Gallardo Y."/>
            <person name="Ulloa R."/>
            <person name="Giaveno A."/>
            <person name="Degli Esposti M."/>
            <person name="Johnson D.B."/>
            <person name="Quatrini R."/>
        </authorList>
    </citation>
    <scope>NUCLEOTIDE SEQUENCE</scope>
    <source>
        <strain evidence="7">VAN18-1</strain>
    </source>
</reference>
<dbReference type="AlphaFoldDB" id="A0AAE3CKR2"/>
<dbReference type="RefSeq" id="WP_215871471.1">
    <property type="nucleotide sequence ID" value="NZ_JAAXYO010000182.1"/>
</dbReference>
<feature type="transmembrane region" description="Helical" evidence="6">
    <location>
        <begin position="133"/>
        <end position="155"/>
    </location>
</feature>
<comment type="subcellular location">
    <subcellularLocation>
        <location evidence="1">Cell membrane</location>
        <topology evidence="1">Multi-pass membrane protein</topology>
    </subcellularLocation>
</comment>
<evidence type="ECO:0000256" key="6">
    <source>
        <dbReference type="SAM" id="Phobius"/>
    </source>
</evidence>
<proteinExistence type="predicted"/>
<organism evidence="7 8">
    <name type="scientific">Igneacidithiobacillus copahuensis</name>
    <dbReference type="NCBI Taxonomy" id="2724909"/>
    <lineage>
        <taxon>Bacteria</taxon>
        <taxon>Pseudomonadati</taxon>
        <taxon>Pseudomonadota</taxon>
        <taxon>Acidithiobacillia</taxon>
        <taxon>Acidithiobacillales</taxon>
        <taxon>Acidithiobacillaceae</taxon>
        <taxon>Igneacidithiobacillus</taxon>
    </lineage>
</organism>
<evidence type="ECO:0000256" key="4">
    <source>
        <dbReference type="ARBA" id="ARBA00022989"/>
    </source>
</evidence>
<evidence type="ECO:0000256" key="3">
    <source>
        <dbReference type="ARBA" id="ARBA00022692"/>
    </source>
</evidence>
<feature type="transmembrane region" description="Helical" evidence="6">
    <location>
        <begin position="287"/>
        <end position="311"/>
    </location>
</feature>
<evidence type="ECO:0000256" key="1">
    <source>
        <dbReference type="ARBA" id="ARBA00004651"/>
    </source>
</evidence>
<keyword evidence="4 6" id="KW-1133">Transmembrane helix</keyword>
<dbReference type="NCBIfam" id="NF011980">
    <property type="entry name" value="PRK15445.1"/>
    <property type="match status" value="1"/>
</dbReference>
<feature type="transmembrane region" description="Helical" evidence="6">
    <location>
        <begin position="245"/>
        <end position="266"/>
    </location>
</feature>
<dbReference type="EMBL" id="JAAXYO010000182">
    <property type="protein sequence ID" value="MBU2789126.1"/>
    <property type="molecule type" value="Genomic_DNA"/>
</dbReference>
<feature type="transmembrane region" description="Helical" evidence="6">
    <location>
        <begin position="175"/>
        <end position="197"/>
    </location>
</feature>
<comment type="caution">
    <text evidence="7">The sequence shown here is derived from an EMBL/GenBank/DDBJ whole genome shotgun (WGS) entry which is preliminary data.</text>
</comment>
<gene>
    <name evidence="7" type="ORF">HFQ13_13075</name>
</gene>
<evidence type="ECO:0000313" key="7">
    <source>
        <dbReference type="EMBL" id="MBU2789126.1"/>
    </source>
</evidence>
<dbReference type="PRINTS" id="PR00758">
    <property type="entry name" value="ARSENICPUMP"/>
</dbReference>
<dbReference type="NCBIfam" id="TIGR00935">
    <property type="entry name" value="2a45"/>
    <property type="match status" value="1"/>
</dbReference>
<accession>A0AAE3CKR2</accession>
<dbReference type="Proteomes" id="UP001197378">
    <property type="component" value="Unassembled WGS sequence"/>
</dbReference>
<dbReference type="CDD" id="cd01118">
    <property type="entry name" value="ArsB_permease"/>
    <property type="match status" value="1"/>
</dbReference>
<feature type="transmembrane region" description="Helical" evidence="6">
    <location>
        <begin position="47"/>
        <end position="69"/>
    </location>
</feature>
<evidence type="ECO:0000313" key="8">
    <source>
        <dbReference type="Proteomes" id="UP001197378"/>
    </source>
</evidence>
<feature type="transmembrane region" description="Helical" evidence="6">
    <location>
        <begin position="93"/>
        <end position="126"/>
    </location>
</feature>
<dbReference type="Pfam" id="PF02040">
    <property type="entry name" value="ArsB"/>
    <property type="match status" value="1"/>
</dbReference>
<keyword evidence="5 6" id="KW-0472">Membrane</keyword>
<dbReference type="GO" id="GO:0015105">
    <property type="term" value="F:arsenite transmembrane transporter activity"/>
    <property type="evidence" value="ECO:0007669"/>
    <property type="project" value="InterPro"/>
</dbReference>
<dbReference type="InterPro" id="IPR000802">
    <property type="entry name" value="Arsenical_pump_ArsB"/>
</dbReference>
<dbReference type="GO" id="GO:0005886">
    <property type="term" value="C:plasma membrane"/>
    <property type="evidence" value="ECO:0007669"/>
    <property type="project" value="UniProtKB-SubCell"/>
</dbReference>
<dbReference type="PANTHER" id="PTHR43302:SF5">
    <property type="entry name" value="TRANSPORTER ARSB-RELATED"/>
    <property type="match status" value="1"/>
</dbReference>
<dbReference type="PANTHER" id="PTHR43302">
    <property type="entry name" value="TRANSPORTER ARSB-RELATED"/>
    <property type="match status" value="1"/>
</dbReference>
<evidence type="ECO:0000256" key="2">
    <source>
        <dbReference type="ARBA" id="ARBA00022475"/>
    </source>
</evidence>
<protein>
    <submittedName>
        <fullName evidence="7">Arsenic transporter</fullName>
    </submittedName>
</protein>
<evidence type="ECO:0000256" key="5">
    <source>
        <dbReference type="ARBA" id="ARBA00023136"/>
    </source>
</evidence>
<feature type="transmembrane region" description="Helical" evidence="6">
    <location>
        <begin position="221"/>
        <end position="239"/>
    </location>
</feature>
<feature type="transmembrane region" description="Helical" evidence="6">
    <location>
        <begin position="331"/>
        <end position="353"/>
    </location>
</feature>